<keyword evidence="5 6" id="KW-0472">Membrane</keyword>
<proteinExistence type="inferred from homology"/>
<protein>
    <submittedName>
        <fullName evidence="7">Heme ABC transporter permease</fullName>
    </submittedName>
</protein>
<feature type="non-terminal residue" evidence="7">
    <location>
        <position position="1"/>
    </location>
</feature>
<dbReference type="InterPro" id="IPR003544">
    <property type="entry name" value="Cyt_c_biogenesis_CcmB"/>
</dbReference>
<gene>
    <name evidence="7" type="ORF">E6H03_12630</name>
</gene>
<keyword evidence="3 6" id="KW-0812">Transmembrane</keyword>
<comment type="caution">
    <text evidence="7">The sequence shown here is derived from an EMBL/GenBank/DDBJ whole genome shotgun (WGS) entry which is preliminary data.</text>
</comment>
<evidence type="ECO:0000313" key="7">
    <source>
        <dbReference type="EMBL" id="TMI78133.1"/>
    </source>
</evidence>
<sequence>RAGWLALPLGLGAVGFTAVGTLLGAMTSATRLREVLLPILLLPVALPAIILSLAGIAAVLDGRALADVFRSSNMLASVDIIFVVLGMWLYGFVVDE</sequence>
<dbReference type="EMBL" id="VBAN01000447">
    <property type="protein sequence ID" value="TMI78133.1"/>
    <property type="molecule type" value="Genomic_DNA"/>
</dbReference>
<organism evidence="7 8">
    <name type="scientific">Candidatus Segetimicrobium genomatis</name>
    <dbReference type="NCBI Taxonomy" id="2569760"/>
    <lineage>
        <taxon>Bacteria</taxon>
        <taxon>Bacillati</taxon>
        <taxon>Candidatus Sysuimicrobiota</taxon>
        <taxon>Candidatus Sysuimicrobiia</taxon>
        <taxon>Candidatus Sysuimicrobiales</taxon>
        <taxon>Candidatus Segetimicrobiaceae</taxon>
        <taxon>Candidatus Segetimicrobium</taxon>
    </lineage>
</organism>
<accession>A0A537J3P2</accession>
<feature type="transmembrane region" description="Helical" evidence="6">
    <location>
        <begin position="72"/>
        <end position="93"/>
    </location>
</feature>
<comment type="similarity">
    <text evidence="2">Belongs to the CcmB/CycW/HelB family.</text>
</comment>
<evidence type="ECO:0000256" key="6">
    <source>
        <dbReference type="SAM" id="Phobius"/>
    </source>
</evidence>
<reference evidence="7 8" key="1">
    <citation type="journal article" date="2019" name="Nat. Microbiol.">
        <title>Mediterranean grassland soil C-N compound turnover is dependent on rainfall and depth, and is mediated by genomically divergent microorganisms.</title>
        <authorList>
            <person name="Diamond S."/>
            <person name="Andeer P.F."/>
            <person name="Li Z."/>
            <person name="Crits-Christoph A."/>
            <person name="Burstein D."/>
            <person name="Anantharaman K."/>
            <person name="Lane K.R."/>
            <person name="Thomas B.C."/>
            <person name="Pan C."/>
            <person name="Northen T.R."/>
            <person name="Banfield J.F."/>
        </authorList>
    </citation>
    <scope>NUCLEOTIDE SEQUENCE [LARGE SCALE GENOMIC DNA]</scope>
    <source>
        <strain evidence="7">NP_6</strain>
    </source>
</reference>
<keyword evidence="4 6" id="KW-1133">Transmembrane helix</keyword>
<name>A0A537J3P2_9BACT</name>
<evidence type="ECO:0000256" key="5">
    <source>
        <dbReference type="ARBA" id="ARBA00023136"/>
    </source>
</evidence>
<evidence type="ECO:0000313" key="8">
    <source>
        <dbReference type="Proteomes" id="UP000318093"/>
    </source>
</evidence>
<evidence type="ECO:0000256" key="4">
    <source>
        <dbReference type="ARBA" id="ARBA00022989"/>
    </source>
</evidence>
<dbReference type="GO" id="GO:0015232">
    <property type="term" value="F:heme transmembrane transporter activity"/>
    <property type="evidence" value="ECO:0007669"/>
    <property type="project" value="InterPro"/>
</dbReference>
<dbReference type="GO" id="GO:0016020">
    <property type="term" value="C:membrane"/>
    <property type="evidence" value="ECO:0007669"/>
    <property type="project" value="UniProtKB-SubCell"/>
</dbReference>
<comment type="subcellular location">
    <subcellularLocation>
        <location evidence="1">Membrane</location>
        <topology evidence="1">Multi-pass membrane protein</topology>
    </subcellularLocation>
</comment>
<dbReference type="Pfam" id="PF03379">
    <property type="entry name" value="CcmB"/>
    <property type="match status" value="1"/>
</dbReference>
<evidence type="ECO:0000256" key="1">
    <source>
        <dbReference type="ARBA" id="ARBA00004141"/>
    </source>
</evidence>
<dbReference type="Proteomes" id="UP000318093">
    <property type="component" value="Unassembled WGS sequence"/>
</dbReference>
<evidence type="ECO:0000256" key="2">
    <source>
        <dbReference type="ARBA" id="ARBA00010544"/>
    </source>
</evidence>
<feature type="transmembrane region" description="Helical" evidence="6">
    <location>
        <begin position="40"/>
        <end position="60"/>
    </location>
</feature>
<dbReference type="GO" id="GO:0017004">
    <property type="term" value="P:cytochrome complex assembly"/>
    <property type="evidence" value="ECO:0007669"/>
    <property type="project" value="InterPro"/>
</dbReference>
<dbReference type="AlphaFoldDB" id="A0A537J3P2"/>
<evidence type="ECO:0000256" key="3">
    <source>
        <dbReference type="ARBA" id="ARBA00022692"/>
    </source>
</evidence>